<organism evidence="2 3">
    <name type="scientific">Leucocoprinus leucothites</name>
    <dbReference type="NCBI Taxonomy" id="201217"/>
    <lineage>
        <taxon>Eukaryota</taxon>
        <taxon>Fungi</taxon>
        <taxon>Dikarya</taxon>
        <taxon>Basidiomycota</taxon>
        <taxon>Agaricomycotina</taxon>
        <taxon>Agaricomycetes</taxon>
        <taxon>Agaricomycetidae</taxon>
        <taxon>Agaricales</taxon>
        <taxon>Agaricineae</taxon>
        <taxon>Agaricaceae</taxon>
        <taxon>Leucocoprinus</taxon>
    </lineage>
</organism>
<name>A0A8H5GC02_9AGAR</name>
<sequence length="254" mass="28583">MQYEGLTRVRDRRKQTILLSVHSFFIVFFSLVSLISNTGLGVSAFTDHHEDFAAPLRYLVTVAKHPTLFVLLNVIAPIGLECLVVGMEIWRVSVIWSGSPYGIIVTTIPLFMFLAALGLDIPCIYWSFNPSIRPNQRNMVLETSIFALGTALTIYVFVCIIWRLIFIRRRNARELGTVSTNCTQYTSITSMLIESYALMAASDLSNTIATATSTIEHPAIFFFISFKDQIRLSSHYSSGAIRPRMEQKNRAAAE</sequence>
<feature type="transmembrane region" description="Helical" evidence="1">
    <location>
        <begin position="102"/>
        <end position="128"/>
    </location>
</feature>
<keyword evidence="3" id="KW-1185">Reference proteome</keyword>
<feature type="transmembrane region" description="Helical" evidence="1">
    <location>
        <begin position="140"/>
        <end position="165"/>
    </location>
</feature>
<keyword evidence="1" id="KW-0812">Transmembrane</keyword>
<feature type="transmembrane region" description="Helical" evidence="1">
    <location>
        <begin position="16"/>
        <end position="35"/>
    </location>
</feature>
<dbReference type="Proteomes" id="UP000559027">
    <property type="component" value="Unassembled WGS sequence"/>
</dbReference>
<evidence type="ECO:0000313" key="3">
    <source>
        <dbReference type="Proteomes" id="UP000559027"/>
    </source>
</evidence>
<keyword evidence="1" id="KW-0472">Membrane</keyword>
<protein>
    <submittedName>
        <fullName evidence="2">Uncharacterized protein</fullName>
    </submittedName>
</protein>
<keyword evidence="1" id="KW-1133">Transmembrane helix</keyword>
<gene>
    <name evidence="2" type="ORF">D9756_002018</name>
</gene>
<accession>A0A8H5GC02</accession>
<evidence type="ECO:0000313" key="2">
    <source>
        <dbReference type="EMBL" id="KAF5361935.1"/>
    </source>
</evidence>
<feature type="transmembrane region" description="Helical" evidence="1">
    <location>
        <begin position="68"/>
        <end position="90"/>
    </location>
</feature>
<dbReference type="EMBL" id="JAACJO010000002">
    <property type="protein sequence ID" value="KAF5361935.1"/>
    <property type="molecule type" value="Genomic_DNA"/>
</dbReference>
<comment type="caution">
    <text evidence="2">The sequence shown here is derived from an EMBL/GenBank/DDBJ whole genome shotgun (WGS) entry which is preliminary data.</text>
</comment>
<reference evidence="2 3" key="1">
    <citation type="journal article" date="2020" name="ISME J.">
        <title>Uncovering the hidden diversity of litter-decomposition mechanisms in mushroom-forming fungi.</title>
        <authorList>
            <person name="Floudas D."/>
            <person name="Bentzer J."/>
            <person name="Ahren D."/>
            <person name="Johansson T."/>
            <person name="Persson P."/>
            <person name="Tunlid A."/>
        </authorList>
    </citation>
    <scope>NUCLEOTIDE SEQUENCE [LARGE SCALE GENOMIC DNA]</scope>
    <source>
        <strain evidence="2 3">CBS 146.42</strain>
    </source>
</reference>
<proteinExistence type="predicted"/>
<evidence type="ECO:0000256" key="1">
    <source>
        <dbReference type="SAM" id="Phobius"/>
    </source>
</evidence>
<dbReference type="AlphaFoldDB" id="A0A8H5GC02"/>